<dbReference type="HOGENOM" id="CLU_991827_0_0_1"/>
<dbReference type="AlphaFoldDB" id="F0W517"/>
<sequence length="281" mass="28527">MALVAHGTLKEDARSLDVKPKIPGSQDKLLKESEGPVSPKATLGSLANLLDSKPMTPAPIKSGSRAGAETLPGTIKPAGGNPGDCKFQVSVQSDATYCLEEEPCSGSGPQPYATGCPMKDAPATSDCHCFLPSFVSKGKCVAPKNAICSNVEGSTWGCTFGEKGKDKNGSEPTTKGGPEPSPKAKSPEPIASPKTKPPGSGALLKAKDPEPLPSPTTKPPGSEASPKAKDPAAEASVKAKGTDLKGPLKALTPSSKSPSKTADEEANKSSGLDLDSVINGT</sequence>
<gene>
    <name evidence="2" type="primary">AlNc14C19G1988</name>
    <name evidence="2" type="ORF">ALNC14_023510</name>
</gene>
<feature type="compositionally biased region" description="Basic and acidic residues" evidence="1">
    <location>
        <begin position="8"/>
        <end position="20"/>
    </location>
</feature>
<name>F0W517_9STRA</name>
<feature type="region of interest" description="Disordered" evidence="1">
    <location>
        <begin position="151"/>
        <end position="281"/>
    </location>
</feature>
<dbReference type="EMBL" id="FR824064">
    <property type="protein sequence ID" value="CCA16208.1"/>
    <property type="molecule type" value="Genomic_DNA"/>
</dbReference>
<proteinExistence type="predicted"/>
<feature type="compositionally biased region" description="Low complexity" evidence="1">
    <location>
        <begin position="175"/>
        <end position="194"/>
    </location>
</feature>
<organism evidence="2">
    <name type="scientific">Albugo laibachii Nc14</name>
    <dbReference type="NCBI Taxonomy" id="890382"/>
    <lineage>
        <taxon>Eukaryota</taxon>
        <taxon>Sar</taxon>
        <taxon>Stramenopiles</taxon>
        <taxon>Oomycota</taxon>
        <taxon>Peronosporomycetes</taxon>
        <taxon>Albuginales</taxon>
        <taxon>Albuginaceae</taxon>
        <taxon>Albugo</taxon>
    </lineage>
</organism>
<accession>F0W517</accession>
<feature type="region of interest" description="Disordered" evidence="1">
    <location>
        <begin position="1"/>
        <end position="83"/>
    </location>
</feature>
<evidence type="ECO:0000256" key="1">
    <source>
        <dbReference type="SAM" id="MobiDB-lite"/>
    </source>
</evidence>
<evidence type="ECO:0000313" key="2">
    <source>
        <dbReference type="EMBL" id="CCA16208.1"/>
    </source>
</evidence>
<reference evidence="2" key="2">
    <citation type="submission" date="2011-02" db="EMBL/GenBank/DDBJ databases">
        <authorList>
            <person name="MacLean D."/>
        </authorList>
    </citation>
    <scope>NUCLEOTIDE SEQUENCE</scope>
</reference>
<reference evidence="2" key="1">
    <citation type="journal article" date="2011" name="PLoS Biol.">
        <title>Gene gain and loss during evolution of obligate parasitism in the white rust pathogen of Arabidopsis thaliana.</title>
        <authorList>
            <person name="Kemen E."/>
            <person name="Gardiner A."/>
            <person name="Schultz-Larsen T."/>
            <person name="Kemen A.C."/>
            <person name="Balmuth A.L."/>
            <person name="Robert-Seilaniantz A."/>
            <person name="Bailey K."/>
            <person name="Holub E."/>
            <person name="Studholme D.J."/>
            <person name="Maclean D."/>
            <person name="Jones J.D."/>
        </authorList>
    </citation>
    <scope>NUCLEOTIDE SEQUENCE</scope>
</reference>
<protein>
    <submittedName>
        <fullName evidence="2">Uncharacterized protein AlNc14C19G1988</fullName>
    </submittedName>
</protein>